<dbReference type="SUPFAM" id="SSF48452">
    <property type="entry name" value="TPR-like"/>
    <property type="match status" value="2"/>
</dbReference>
<dbReference type="InterPro" id="IPR011990">
    <property type="entry name" value="TPR-like_helical_dom_sf"/>
</dbReference>
<evidence type="ECO:0000313" key="3">
    <source>
        <dbReference type="EMBL" id="NQE38399.1"/>
    </source>
</evidence>
<feature type="repeat" description="TPR" evidence="1">
    <location>
        <begin position="107"/>
        <end position="140"/>
    </location>
</feature>
<feature type="repeat" description="TPR" evidence="1">
    <location>
        <begin position="270"/>
        <end position="303"/>
    </location>
</feature>
<evidence type="ECO:0000259" key="2">
    <source>
        <dbReference type="Pfam" id="PF17874"/>
    </source>
</evidence>
<dbReference type="PANTHER" id="PTHR10098:SF108">
    <property type="entry name" value="TETRATRICOPEPTIDE REPEAT PROTEIN 28"/>
    <property type="match status" value="1"/>
</dbReference>
<evidence type="ECO:0000256" key="1">
    <source>
        <dbReference type="PROSITE-ProRule" id="PRU00339"/>
    </source>
</evidence>
<evidence type="ECO:0000313" key="4">
    <source>
        <dbReference type="Proteomes" id="UP000702425"/>
    </source>
</evidence>
<keyword evidence="1" id="KW-0802">TPR repeat</keyword>
<dbReference type="Proteomes" id="UP000702425">
    <property type="component" value="Unassembled WGS sequence"/>
</dbReference>
<dbReference type="PANTHER" id="PTHR10098">
    <property type="entry name" value="RAPSYN-RELATED"/>
    <property type="match status" value="1"/>
</dbReference>
<name>A0ABX2D6W3_9CYAN</name>
<protein>
    <recommendedName>
        <fullName evidence="2">MalT-like TPR region domain-containing protein</fullName>
    </recommendedName>
</protein>
<reference evidence="3 4" key="1">
    <citation type="journal article" date="2020" name="Sci. Rep.">
        <title>A novel cyanobacterial geosmin producer, revising GeoA distribution and dispersion patterns in Bacteria.</title>
        <authorList>
            <person name="Churro C."/>
            <person name="Semedo-Aguiar A.P."/>
            <person name="Silva A.D."/>
            <person name="Pereira-Leal J.B."/>
            <person name="Leite R.B."/>
        </authorList>
    </citation>
    <scope>NUCLEOTIDE SEQUENCE [LARGE SCALE GENOMIC DNA]</scope>
    <source>
        <strain evidence="3 4">IPMA8</strain>
    </source>
</reference>
<sequence>MIYKSFAIAIEIKNFELAAEILIKPRDNKWEKGEPLGSSFYRLGLLKQMISAINQIINYIKPSYSLSSLYNILGDLYWLTGYIHKAIQYHEISQNIAIDFNFLKYKIVSYVNIGLCKLELGEIENAISNFEFASKLAQNNFYHRFAVESWFCLAFCYSCLGVQNKAFEFAEKVEDSELFKIKLLSAWAAGYSLLFLGLTYKNLGCNKKSFEMYHRAIAYAEESHYAQVKAKALSGMAELYREQSDFTTALSHHSESIELLDKIGAKCDLAEAYYQLALTYQNMGDAEKSQTSFQEAIRLFNKMEAPNQVEKVRKAIGKSDEV</sequence>
<dbReference type="SMART" id="SM00028">
    <property type="entry name" value="TPR"/>
    <property type="match status" value="5"/>
</dbReference>
<dbReference type="PROSITE" id="PS50005">
    <property type="entry name" value="TPR"/>
    <property type="match status" value="2"/>
</dbReference>
<dbReference type="InterPro" id="IPR041617">
    <property type="entry name" value="TPR_MalT"/>
</dbReference>
<gene>
    <name evidence="3" type="ORF">E5S67_06184</name>
</gene>
<dbReference type="Pfam" id="PF13181">
    <property type="entry name" value="TPR_8"/>
    <property type="match status" value="2"/>
</dbReference>
<dbReference type="InterPro" id="IPR019734">
    <property type="entry name" value="TPR_rpt"/>
</dbReference>
<dbReference type="Gene3D" id="1.25.40.10">
    <property type="entry name" value="Tetratricopeptide repeat domain"/>
    <property type="match status" value="2"/>
</dbReference>
<dbReference type="EMBL" id="SRRZ01000216">
    <property type="protein sequence ID" value="NQE38399.1"/>
    <property type="molecule type" value="Genomic_DNA"/>
</dbReference>
<accession>A0ABX2D6W3</accession>
<keyword evidence="4" id="KW-1185">Reference proteome</keyword>
<feature type="domain" description="MalT-like TPR region" evidence="2">
    <location>
        <begin position="151"/>
        <end position="305"/>
    </location>
</feature>
<comment type="caution">
    <text evidence="3">The sequence shown here is derived from an EMBL/GenBank/DDBJ whole genome shotgun (WGS) entry which is preliminary data.</text>
</comment>
<dbReference type="Pfam" id="PF17874">
    <property type="entry name" value="TPR_MalT"/>
    <property type="match status" value="1"/>
</dbReference>
<organism evidence="3 4">
    <name type="scientific">Microcoleus asticus IPMA8</name>
    <dbReference type="NCBI Taxonomy" id="2563858"/>
    <lineage>
        <taxon>Bacteria</taxon>
        <taxon>Bacillati</taxon>
        <taxon>Cyanobacteriota</taxon>
        <taxon>Cyanophyceae</taxon>
        <taxon>Oscillatoriophycideae</taxon>
        <taxon>Oscillatoriales</taxon>
        <taxon>Microcoleaceae</taxon>
        <taxon>Microcoleus</taxon>
        <taxon>Microcoleus asticus</taxon>
    </lineage>
</organism>
<proteinExistence type="predicted"/>